<name>A0ABT5YXQ6_9ACTN</name>
<comment type="caution">
    <text evidence="1">The sequence shown here is derived from an EMBL/GenBank/DDBJ whole genome shotgun (WGS) entry which is preliminary data.</text>
</comment>
<dbReference type="Proteomes" id="UP001220022">
    <property type="component" value="Unassembled WGS sequence"/>
</dbReference>
<gene>
    <name evidence="1" type="ORF">P2L57_11670</name>
</gene>
<evidence type="ECO:0000313" key="1">
    <source>
        <dbReference type="EMBL" id="MDF2256371.1"/>
    </source>
</evidence>
<sequence length="64" mass="6743">MPAPGSGSLTLQAAPQLFPAVRRDSRGLPIGIAVVGPYLEDRTPLALARRLCGLLGQFGRTGER</sequence>
<dbReference type="InterPro" id="IPR036928">
    <property type="entry name" value="AS_sf"/>
</dbReference>
<dbReference type="EMBL" id="JARHTQ010000006">
    <property type="protein sequence ID" value="MDF2256371.1"/>
    <property type="molecule type" value="Genomic_DNA"/>
</dbReference>
<organism evidence="1 2">
    <name type="scientific">Streptantibioticus ferralitis</name>
    <dbReference type="NCBI Taxonomy" id="236510"/>
    <lineage>
        <taxon>Bacteria</taxon>
        <taxon>Bacillati</taxon>
        <taxon>Actinomycetota</taxon>
        <taxon>Actinomycetes</taxon>
        <taxon>Kitasatosporales</taxon>
        <taxon>Streptomycetaceae</taxon>
        <taxon>Streptantibioticus</taxon>
    </lineage>
</organism>
<evidence type="ECO:0008006" key="3">
    <source>
        <dbReference type="Google" id="ProtNLM"/>
    </source>
</evidence>
<proteinExistence type="predicted"/>
<accession>A0ABT5YXQ6</accession>
<evidence type="ECO:0000313" key="2">
    <source>
        <dbReference type="Proteomes" id="UP001220022"/>
    </source>
</evidence>
<keyword evidence="2" id="KW-1185">Reference proteome</keyword>
<dbReference type="SUPFAM" id="SSF75304">
    <property type="entry name" value="Amidase signature (AS) enzymes"/>
    <property type="match status" value="1"/>
</dbReference>
<reference evidence="1 2" key="1">
    <citation type="submission" date="2023-03" db="EMBL/GenBank/DDBJ databases">
        <title>Draft genome sequence of type strain Streptomyces ferralitis JCM 14344.</title>
        <authorList>
            <person name="Klaysubun C."/>
            <person name="Duangmal K."/>
        </authorList>
    </citation>
    <scope>NUCLEOTIDE SEQUENCE [LARGE SCALE GENOMIC DNA]</scope>
    <source>
        <strain evidence="1 2">JCM 14344</strain>
    </source>
</reference>
<dbReference type="RefSeq" id="WP_275812376.1">
    <property type="nucleotide sequence ID" value="NZ_BAAANM010000004.1"/>
</dbReference>
<protein>
    <recommendedName>
        <fullName evidence="3">Amidase</fullName>
    </recommendedName>
</protein>